<evidence type="ECO:0000259" key="3">
    <source>
        <dbReference type="PROSITE" id="PS01124"/>
    </source>
</evidence>
<keyword evidence="7" id="KW-1185">Reference proteome</keyword>
<dbReference type="RefSeq" id="WP_010798199.1">
    <property type="nucleotide sequence ID" value="NZ_CP069262.1"/>
</dbReference>
<dbReference type="InterPro" id="IPR009057">
    <property type="entry name" value="Homeodomain-like_sf"/>
</dbReference>
<dbReference type="InterPro" id="IPR018060">
    <property type="entry name" value="HTH_AraC"/>
</dbReference>
<dbReference type="PROSITE" id="PS01124">
    <property type="entry name" value="HTH_ARAC_FAMILY_2"/>
    <property type="match status" value="1"/>
</dbReference>
<dbReference type="Pfam" id="PF01965">
    <property type="entry name" value="DJ-1_PfpI"/>
    <property type="match status" value="1"/>
</dbReference>
<keyword evidence="2" id="KW-0804">Transcription</keyword>
<reference evidence="5 6" key="1">
    <citation type="submission" date="2018-06" db="EMBL/GenBank/DDBJ databases">
        <authorList>
            <consortium name="Pathogen Informatics"/>
            <person name="Doyle S."/>
        </authorList>
    </citation>
    <scope>NUCLEOTIDE SEQUENCE [LARGE SCALE GENOMIC DNA]</scope>
    <source>
        <strain evidence="5 6">NCTC11842</strain>
    </source>
</reference>
<proteinExistence type="predicted"/>
<dbReference type="SUPFAM" id="SSF52317">
    <property type="entry name" value="Class I glutamine amidotransferase-like"/>
    <property type="match status" value="1"/>
</dbReference>
<dbReference type="EMBL" id="UAUF01000011">
    <property type="protein sequence ID" value="SPZ06120.1"/>
    <property type="molecule type" value="Genomic_DNA"/>
</dbReference>
<dbReference type="PANTHER" id="PTHR43130:SF3">
    <property type="entry name" value="HTH-TYPE TRANSCRIPTIONAL REGULATOR RV1931C"/>
    <property type="match status" value="1"/>
</dbReference>
<dbReference type="InterPro" id="IPR052158">
    <property type="entry name" value="INH-QAR"/>
</dbReference>
<feature type="domain" description="HTH araC/xylS-type" evidence="3">
    <location>
        <begin position="212"/>
        <end position="310"/>
    </location>
</feature>
<evidence type="ECO:0000313" key="5">
    <source>
        <dbReference type="EMBL" id="SPZ06120.1"/>
    </source>
</evidence>
<evidence type="ECO:0000313" key="7">
    <source>
        <dbReference type="Proteomes" id="UP000626180"/>
    </source>
</evidence>
<accession>A0A2X2EHE3</accession>
<dbReference type="SUPFAM" id="SSF46689">
    <property type="entry name" value="Homeodomain-like"/>
    <property type="match status" value="2"/>
</dbReference>
<name>A0A2X2EHE3_PSELU</name>
<sequence length="318" mass="35121">MHRVGYMLSNGFQILSLATQTVFEYANVVAGEPFYEVENFSLEGGEVRSSLGLTVGSRALGPDSQADTWIVAGVNNPLAGPSPDAVLGFIQDASTQARRMTAICTGGFVLAEAGLLAGRRATTHWAYARELQRRYPEIRVEEDRIYITDGPMWTSAGMTAGLDLTLAIVEKDLGNEVARSVAHKLVMHQRRAGGQSQHSEMLNLAPKSDRIQNALNYARQHLSRPLSVEELAESVHLSPRQFSRVFTAETGQSPAKAIESLRLEAARLMIEQSRHSLDVIAKETGFRDRRHMREAFIRGFGMPPQAIRRGNAMTEEML</sequence>
<dbReference type="PANTHER" id="PTHR43130">
    <property type="entry name" value="ARAC-FAMILY TRANSCRIPTIONAL REGULATOR"/>
    <property type="match status" value="1"/>
</dbReference>
<dbReference type="Proteomes" id="UP000626180">
    <property type="component" value="Unassembled WGS sequence"/>
</dbReference>
<evidence type="ECO:0000256" key="2">
    <source>
        <dbReference type="ARBA" id="ARBA00023163"/>
    </source>
</evidence>
<evidence type="ECO:0000256" key="1">
    <source>
        <dbReference type="ARBA" id="ARBA00023015"/>
    </source>
</evidence>
<evidence type="ECO:0000313" key="6">
    <source>
        <dbReference type="Proteomes" id="UP000250443"/>
    </source>
</evidence>
<dbReference type="Proteomes" id="UP000250443">
    <property type="component" value="Unassembled WGS sequence"/>
</dbReference>
<reference evidence="4 7" key="2">
    <citation type="submission" date="2020-10" db="EMBL/GenBank/DDBJ databases">
        <title>Genome sequences of Pseudomonas isolates.</title>
        <authorList>
            <person name="Wessels L."/>
            <person name="Reich F."/>
            <person name="Hammerl J."/>
        </authorList>
    </citation>
    <scope>NUCLEOTIDE SEQUENCE [LARGE SCALE GENOMIC DNA]</scope>
    <source>
        <strain evidence="4 7">20-MO00624-0</strain>
    </source>
</reference>
<dbReference type="SMART" id="SM00342">
    <property type="entry name" value="HTH_ARAC"/>
    <property type="match status" value="1"/>
</dbReference>
<organism evidence="5 6">
    <name type="scientific">Pseudomonas luteola</name>
    <dbReference type="NCBI Taxonomy" id="47886"/>
    <lineage>
        <taxon>Bacteria</taxon>
        <taxon>Pseudomonadati</taxon>
        <taxon>Pseudomonadota</taxon>
        <taxon>Gammaproteobacteria</taxon>
        <taxon>Pseudomonadales</taxon>
        <taxon>Pseudomonadaceae</taxon>
        <taxon>Pseudomonas</taxon>
    </lineage>
</organism>
<dbReference type="GO" id="GO:0043565">
    <property type="term" value="F:sequence-specific DNA binding"/>
    <property type="evidence" value="ECO:0007669"/>
    <property type="project" value="InterPro"/>
</dbReference>
<dbReference type="Gene3D" id="1.10.10.60">
    <property type="entry name" value="Homeodomain-like"/>
    <property type="match status" value="1"/>
</dbReference>
<evidence type="ECO:0000313" key="4">
    <source>
        <dbReference type="EMBL" id="MBF8640752.1"/>
    </source>
</evidence>
<protein>
    <submittedName>
        <fullName evidence="5">AraC family transcriptional regulator</fullName>
    </submittedName>
    <submittedName>
        <fullName evidence="4">GlxA family transcriptional regulator</fullName>
    </submittedName>
</protein>
<dbReference type="AlphaFoldDB" id="A0A2X2EHE3"/>
<gene>
    <name evidence="5" type="primary">rhaS_3</name>
    <name evidence="4" type="ORF">IRZ65_08660</name>
    <name evidence="5" type="ORF">NCTC11842_02038</name>
</gene>
<dbReference type="Gene3D" id="3.40.50.880">
    <property type="match status" value="1"/>
</dbReference>
<dbReference type="CDD" id="cd03137">
    <property type="entry name" value="GATase1_AraC_1"/>
    <property type="match status" value="1"/>
</dbReference>
<dbReference type="Pfam" id="PF12833">
    <property type="entry name" value="HTH_18"/>
    <property type="match status" value="1"/>
</dbReference>
<dbReference type="GO" id="GO:0003700">
    <property type="term" value="F:DNA-binding transcription factor activity"/>
    <property type="evidence" value="ECO:0007669"/>
    <property type="project" value="InterPro"/>
</dbReference>
<dbReference type="EMBL" id="JADMCD010000003">
    <property type="protein sequence ID" value="MBF8640752.1"/>
    <property type="molecule type" value="Genomic_DNA"/>
</dbReference>
<dbReference type="InterPro" id="IPR002818">
    <property type="entry name" value="DJ-1/PfpI"/>
</dbReference>
<dbReference type="InterPro" id="IPR029062">
    <property type="entry name" value="Class_I_gatase-like"/>
</dbReference>
<keyword evidence="1" id="KW-0805">Transcription regulation</keyword>